<protein>
    <submittedName>
        <fullName evidence="1">Transposase</fullName>
    </submittedName>
</protein>
<evidence type="ECO:0000313" key="2">
    <source>
        <dbReference type="Proteomes" id="UP000076404"/>
    </source>
</evidence>
<organism evidence="1 2">
    <name type="scientific">Gemmatimonas phototrophica</name>
    <dbReference type="NCBI Taxonomy" id="1379270"/>
    <lineage>
        <taxon>Bacteria</taxon>
        <taxon>Pseudomonadati</taxon>
        <taxon>Gemmatimonadota</taxon>
        <taxon>Gemmatimonadia</taxon>
        <taxon>Gemmatimonadales</taxon>
        <taxon>Gemmatimonadaceae</taxon>
        <taxon>Gemmatimonas</taxon>
    </lineage>
</organism>
<accession>A0A143BLA4</accession>
<gene>
    <name evidence="1" type="ORF">GEMMAAP_15485</name>
</gene>
<dbReference type="Gene3D" id="1.10.10.60">
    <property type="entry name" value="Homeodomain-like"/>
    <property type="match status" value="1"/>
</dbReference>
<dbReference type="KEGG" id="gph:GEMMAAP_15485"/>
<dbReference type="SUPFAM" id="SSF46689">
    <property type="entry name" value="Homeodomain-like"/>
    <property type="match status" value="1"/>
</dbReference>
<proteinExistence type="predicted"/>
<reference evidence="1 2" key="1">
    <citation type="journal article" date="2014" name="Proc. Natl. Acad. Sci. U.S.A.">
        <title>Functional type 2 photosynthetic reaction centers found in the rare bacterial phylum Gemmatimonadetes.</title>
        <authorList>
            <person name="Zeng Y."/>
            <person name="Feng F."/>
            <person name="Medova H."/>
            <person name="Dean J."/>
            <person name="Koblizek M."/>
        </authorList>
    </citation>
    <scope>NUCLEOTIDE SEQUENCE [LARGE SCALE GENOMIC DNA]</scope>
    <source>
        <strain evidence="1 2">AP64</strain>
    </source>
</reference>
<dbReference type="InterPro" id="IPR009057">
    <property type="entry name" value="Homeodomain-like_sf"/>
</dbReference>
<dbReference type="PANTHER" id="PTHR33609:SF1">
    <property type="entry name" value="TRANSPOSASE"/>
    <property type="match status" value="1"/>
</dbReference>
<dbReference type="InterPro" id="IPR002514">
    <property type="entry name" value="Transposase_8"/>
</dbReference>
<dbReference type="GO" id="GO:0003677">
    <property type="term" value="F:DNA binding"/>
    <property type="evidence" value="ECO:0007669"/>
    <property type="project" value="InterPro"/>
</dbReference>
<name>A0A143BLA4_9BACT</name>
<dbReference type="Proteomes" id="UP000076404">
    <property type="component" value="Chromosome"/>
</dbReference>
<dbReference type="InterPro" id="IPR052546">
    <property type="entry name" value="Transposase_8_domain"/>
</dbReference>
<dbReference type="PANTHER" id="PTHR33609">
    <property type="entry name" value="LOW CALCIUM RESPONSE LOCUS PROTEIN S"/>
    <property type="match status" value="1"/>
</dbReference>
<reference evidence="1 2" key="2">
    <citation type="journal article" date="2016" name="Environ. Microbiol. Rep.">
        <title>Metagenomic evidence for the presence of phototrophic Gemmatimonadetes bacteria in diverse environments.</title>
        <authorList>
            <person name="Zeng Y."/>
            <person name="Baumbach J."/>
            <person name="Barbosa E.G."/>
            <person name="Azevedo V."/>
            <person name="Zhang C."/>
            <person name="Koblizek M."/>
        </authorList>
    </citation>
    <scope>NUCLEOTIDE SEQUENCE [LARGE SCALE GENOMIC DNA]</scope>
    <source>
        <strain evidence="1 2">AP64</strain>
    </source>
</reference>
<dbReference type="AlphaFoldDB" id="A0A143BLA4"/>
<dbReference type="Pfam" id="PF01527">
    <property type="entry name" value="HTH_Tnp_1"/>
    <property type="match status" value="1"/>
</dbReference>
<dbReference type="EMBL" id="CP011454">
    <property type="protein sequence ID" value="AMW05819.1"/>
    <property type="molecule type" value="Genomic_DNA"/>
</dbReference>
<dbReference type="GO" id="GO:0004803">
    <property type="term" value="F:transposase activity"/>
    <property type="evidence" value="ECO:0007669"/>
    <property type="project" value="InterPro"/>
</dbReference>
<evidence type="ECO:0000313" key="1">
    <source>
        <dbReference type="EMBL" id="AMW05819.1"/>
    </source>
</evidence>
<dbReference type="GO" id="GO:0006313">
    <property type="term" value="P:DNA transposition"/>
    <property type="evidence" value="ECO:0007669"/>
    <property type="project" value="InterPro"/>
</dbReference>
<dbReference type="STRING" id="1379270.GEMMAAP_15485"/>
<keyword evidence="2" id="KW-1185">Reference proteome</keyword>
<sequence length="88" mass="10223">MRTSKYSPEQIAQALRQAESGTPIAEICRKLQVTAQTFYRWKKKFGELGTPEVRELRQLGEENRKLKRLVADLSLDKTILQDSLRKEC</sequence>
<dbReference type="eggNOG" id="COG2963">
    <property type="taxonomic scope" value="Bacteria"/>
</dbReference>